<sequence length="71" mass="7786">MMTLVGLMVIVTAPLDPPSTGRGIELRPATIVASCIPYRQWAAVRMKRSDRIDPPHSVSEPSPKLSKMATR</sequence>
<dbReference type="AlphaFoldDB" id="A0A2M4DGQ3"/>
<proteinExistence type="predicted"/>
<organism evidence="2">
    <name type="scientific">Anopheles darlingi</name>
    <name type="common">Mosquito</name>
    <dbReference type="NCBI Taxonomy" id="43151"/>
    <lineage>
        <taxon>Eukaryota</taxon>
        <taxon>Metazoa</taxon>
        <taxon>Ecdysozoa</taxon>
        <taxon>Arthropoda</taxon>
        <taxon>Hexapoda</taxon>
        <taxon>Insecta</taxon>
        <taxon>Pterygota</taxon>
        <taxon>Neoptera</taxon>
        <taxon>Endopterygota</taxon>
        <taxon>Diptera</taxon>
        <taxon>Nematocera</taxon>
        <taxon>Culicoidea</taxon>
        <taxon>Culicidae</taxon>
        <taxon>Anophelinae</taxon>
        <taxon>Anopheles</taxon>
    </lineage>
</organism>
<evidence type="ECO:0000256" key="1">
    <source>
        <dbReference type="SAM" id="MobiDB-lite"/>
    </source>
</evidence>
<feature type="region of interest" description="Disordered" evidence="1">
    <location>
        <begin position="49"/>
        <end position="71"/>
    </location>
</feature>
<reference evidence="2" key="1">
    <citation type="submission" date="2018-01" db="EMBL/GenBank/DDBJ databases">
        <title>An insight into the sialome of Amazonian anophelines.</title>
        <authorList>
            <person name="Ribeiro J.M."/>
            <person name="Scarpassa V."/>
            <person name="Calvo E."/>
        </authorList>
    </citation>
    <scope>NUCLEOTIDE SEQUENCE</scope>
</reference>
<protein>
    <submittedName>
        <fullName evidence="2">Putative secreted protein</fullName>
    </submittedName>
</protein>
<dbReference type="EMBL" id="GGFL01012586">
    <property type="protein sequence ID" value="MBW76764.1"/>
    <property type="molecule type" value="Transcribed_RNA"/>
</dbReference>
<evidence type="ECO:0000313" key="2">
    <source>
        <dbReference type="EMBL" id="MBW76764.1"/>
    </source>
</evidence>
<accession>A0A2M4DGQ3</accession>
<name>A0A2M4DGQ3_ANODA</name>